<keyword evidence="7 10" id="KW-0472">Membrane</keyword>
<reference evidence="12 13" key="1">
    <citation type="journal article" date="2021" name="Nat. Plants">
        <title>The Taxus genome provides insights into paclitaxel biosynthesis.</title>
        <authorList>
            <person name="Xiong X."/>
            <person name="Gou J."/>
            <person name="Liao Q."/>
            <person name="Li Y."/>
            <person name="Zhou Q."/>
            <person name="Bi G."/>
            <person name="Li C."/>
            <person name="Du R."/>
            <person name="Wang X."/>
            <person name="Sun T."/>
            <person name="Guo L."/>
            <person name="Liang H."/>
            <person name="Lu P."/>
            <person name="Wu Y."/>
            <person name="Zhang Z."/>
            <person name="Ro D.K."/>
            <person name="Shang Y."/>
            <person name="Huang S."/>
            <person name="Yan J."/>
        </authorList>
    </citation>
    <scope>NUCLEOTIDE SEQUENCE [LARGE SCALE GENOMIC DNA]</scope>
    <source>
        <strain evidence="12">Ta-2019</strain>
    </source>
</reference>
<evidence type="ECO:0000256" key="6">
    <source>
        <dbReference type="ARBA" id="ARBA00022989"/>
    </source>
</evidence>
<dbReference type="InterPro" id="IPR011990">
    <property type="entry name" value="TPR-like_helical_dom_sf"/>
</dbReference>
<name>A0AA38F3X7_TAXCH</name>
<feature type="domain" description="Protein kinase" evidence="11">
    <location>
        <begin position="211"/>
        <end position="329"/>
    </location>
</feature>
<evidence type="ECO:0000256" key="10">
    <source>
        <dbReference type="SAM" id="Phobius"/>
    </source>
</evidence>
<keyword evidence="5" id="KW-0677">Repeat</keyword>
<keyword evidence="4 10" id="KW-0812">Transmembrane</keyword>
<dbReference type="Gene3D" id="1.25.40.10">
    <property type="entry name" value="Tetratricopeptide repeat domain"/>
    <property type="match status" value="1"/>
</dbReference>
<evidence type="ECO:0000256" key="4">
    <source>
        <dbReference type="ARBA" id="ARBA00022692"/>
    </source>
</evidence>
<keyword evidence="3" id="KW-0433">Leucine-rich repeat</keyword>
<feature type="transmembrane region" description="Helical" evidence="10">
    <location>
        <begin position="133"/>
        <end position="157"/>
    </location>
</feature>
<dbReference type="InterPro" id="IPR011009">
    <property type="entry name" value="Kinase-like_dom_sf"/>
</dbReference>
<dbReference type="AlphaFoldDB" id="A0AA38F3X7"/>
<dbReference type="GO" id="GO:0005524">
    <property type="term" value="F:ATP binding"/>
    <property type="evidence" value="ECO:0007669"/>
    <property type="project" value="InterPro"/>
</dbReference>
<dbReference type="NCBIfam" id="TIGR00756">
    <property type="entry name" value="PPR"/>
    <property type="match status" value="1"/>
</dbReference>
<organism evidence="12 13">
    <name type="scientific">Taxus chinensis</name>
    <name type="common">Chinese yew</name>
    <name type="synonym">Taxus wallichiana var. chinensis</name>
    <dbReference type="NCBI Taxonomy" id="29808"/>
    <lineage>
        <taxon>Eukaryota</taxon>
        <taxon>Viridiplantae</taxon>
        <taxon>Streptophyta</taxon>
        <taxon>Embryophyta</taxon>
        <taxon>Tracheophyta</taxon>
        <taxon>Spermatophyta</taxon>
        <taxon>Pinopsida</taxon>
        <taxon>Pinidae</taxon>
        <taxon>Conifers II</taxon>
        <taxon>Cupressales</taxon>
        <taxon>Taxaceae</taxon>
        <taxon>Taxus</taxon>
    </lineage>
</organism>
<dbReference type="InterPro" id="IPR032675">
    <property type="entry name" value="LRR_dom_sf"/>
</dbReference>
<dbReference type="FunFam" id="3.30.200.20:FF:000450">
    <property type="entry name" value="Putative LRR receptor-like serine/threonine-protein kinase"/>
    <property type="match status" value="1"/>
</dbReference>
<dbReference type="InterPro" id="IPR001245">
    <property type="entry name" value="Ser-Thr/Tyr_kinase_cat_dom"/>
</dbReference>
<keyword evidence="6 10" id="KW-1133">Transmembrane helix</keyword>
<dbReference type="PROSITE" id="PS50011">
    <property type="entry name" value="PROTEIN_KINASE_DOM"/>
    <property type="match status" value="1"/>
</dbReference>
<evidence type="ECO:0000256" key="3">
    <source>
        <dbReference type="ARBA" id="ARBA00022614"/>
    </source>
</evidence>
<dbReference type="PANTHER" id="PTHR48010:SF44">
    <property type="entry name" value="F16P17.10 PROTEIN"/>
    <property type="match status" value="1"/>
</dbReference>
<dbReference type="Pfam" id="PF07714">
    <property type="entry name" value="PK_Tyr_Ser-Thr"/>
    <property type="match status" value="1"/>
</dbReference>
<dbReference type="FunFam" id="3.80.10.10:FF:000111">
    <property type="entry name" value="LRR receptor-like serine/threonine-protein kinase ERECTA"/>
    <property type="match status" value="1"/>
</dbReference>
<evidence type="ECO:0000256" key="9">
    <source>
        <dbReference type="PROSITE-ProRule" id="PRU00708"/>
    </source>
</evidence>
<gene>
    <name evidence="12" type="ORF">KI387_032815</name>
</gene>
<dbReference type="InterPro" id="IPR000719">
    <property type="entry name" value="Prot_kinase_dom"/>
</dbReference>
<protein>
    <recommendedName>
        <fullName evidence="11">Protein kinase domain-containing protein</fullName>
    </recommendedName>
</protein>
<sequence length="329" mass="36452">DLSDNGLDGHIPDKLYNITYLSHLDLHGNKINGSIPSNIGNLVKMKYLDLSYNILTGMIPPSLSNMRQLWYFNVSFNKLQGHIPINSVMRKFGREFFIGNAELCGPPLDTNCLGPAPAPSLAPSPFAAKRTRLLSVSAIIAIAAAAVIAVGVCLITLMNIRALRRKKTELLVYESTPPSPDSNLIIGKLVLFSKSLPSKYEDWEAGTKALLDKKCLIGGGAIGTVYKASFDGGLTIAVKKLEILGRIKVQEEFEQEIGRLGNHRHPNLVASQGYYWSSTMQLILSDFIPNRSLYHHLHERQCMFNCLVDMYAKCGSIDKARELFDKMLD</sequence>
<feature type="non-terminal residue" evidence="12">
    <location>
        <position position="1"/>
    </location>
</feature>
<comment type="subcellular location">
    <subcellularLocation>
        <location evidence="1">Membrane</location>
        <topology evidence="1">Single-pass membrane protein</topology>
    </subcellularLocation>
</comment>
<dbReference type="GO" id="GO:0004672">
    <property type="term" value="F:protein kinase activity"/>
    <property type="evidence" value="ECO:0007669"/>
    <property type="project" value="InterPro"/>
</dbReference>
<dbReference type="Gene3D" id="3.80.10.10">
    <property type="entry name" value="Ribonuclease Inhibitor"/>
    <property type="match status" value="1"/>
</dbReference>
<keyword evidence="8" id="KW-0325">Glycoprotein</keyword>
<evidence type="ECO:0000256" key="5">
    <source>
        <dbReference type="ARBA" id="ARBA00022737"/>
    </source>
</evidence>
<dbReference type="EMBL" id="JAHRHJ020003813">
    <property type="protein sequence ID" value="KAH9288698.1"/>
    <property type="molecule type" value="Genomic_DNA"/>
</dbReference>
<evidence type="ECO:0000313" key="12">
    <source>
        <dbReference type="EMBL" id="KAH9288698.1"/>
    </source>
</evidence>
<comment type="caution">
    <text evidence="12">The sequence shown here is derived from an EMBL/GenBank/DDBJ whole genome shotgun (WGS) entry which is preliminary data.</text>
</comment>
<proteinExistence type="inferred from homology"/>
<evidence type="ECO:0000256" key="7">
    <source>
        <dbReference type="ARBA" id="ARBA00023136"/>
    </source>
</evidence>
<comment type="similarity">
    <text evidence="2">Belongs to the RLP family.</text>
</comment>
<evidence type="ECO:0000256" key="2">
    <source>
        <dbReference type="ARBA" id="ARBA00009592"/>
    </source>
</evidence>
<evidence type="ECO:0000259" key="11">
    <source>
        <dbReference type="PROSITE" id="PS50011"/>
    </source>
</evidence>
<dbReference type="InterPro" id="IPR002885">
    <property type="entry name" value="PPR_rpt"/>
</dbReference>
<dbReference type="SUPFAM" id="SSF56112">
    <property type="entry name" value="Protein kinase-like (PK-like)"/>
    <property type="match status" value="1"/>
</dbReference>
<dbReference type="InterPro" id="IPR050994">
    <property type="entry name" value="At_inactive_RLKs"/>
</dbReference>
<evidence type="ECO:0000256" key="1">
    <source>
        <dbReference type="ARBA" id="ARBA00004167"/>
    </source>
</evidence>
<dbReference type="Gene3D" id="3.30.200.20">
    <property type="entry name" value="Phosphorylase Kinase, domain 1"/>
    <property type="match status" value="1"/>
</dbReference>
<dbReference type="PANTHER" id="PTHR48010">
    <property type="entry name" value="OS05G0588300 PROTEIN"/>
    <property type="match status" value="1"/>
</dbReference>
<evidence type="ECO:0000256" key="8">
    <source>
        <dbReference type="ARBA" id="ARBA00023180"/>
    </source>
</evidence>
<dbReference type="Pfam" id="PF01535">
    <property type="entry name" value="PPR"/>
    <property type="match status" value="1"/>
</dbReference>
<dbReference type="PROSITE" id="PS51375">
    <property type="entry name" value="PPR"/>
    <property type="match status" value="1"/>
</dbReference>
<accession>A0AA38F3X7</accession>
<dbReference type="GO" id="GO:0016020">
    <property type="term" value="C:membrane"/>
    <property type="evidence" value="ECO:0007669"/>
    <property type="project" value="UniProtKB-SubCell"/>
</dbReference>
<dbReference type="SUPFAM" id="SSF52058">
    <property type="entry name" value="L domain-like"/>
    <property type="match status" value="1"/>
</dbReference>
<dbReference type="Proteomes" id="UP000824469">
    <property type="component" value="Unassembled WGS sequence"/>
</dbReference>
<dbReference type="InterPro" id="IPR001611">
    <property type="entry name" value="Leu-rich_rpt"/>
</dbReference>
<feature type="repeat" description="PPR" evidence="9">
    <location>
        <begin position="300"/>
        <end position="329"/>
    </location>
</feature>
<dbReference type="Pfam" id="PF13855">
    <property type="entry name" value="LRR_8"/>
    <property type="match status" value="1"/>
</dbReference>
<keyword evidence="13" id="KW-1185">Reference proteome</keyword>
<evidence type="ECO:0000313" key="13">
    <source>
        <dbReference type="Proteomes" id="UP000824469"/>
    </source>
</evidence>
<dbReference type="OMA" id="DSNICCT"/>